<dbReference type="InterPro" id="IPR057268">
    <property type="entry name" value="Ribosomal_L18"/>
</dbReference>
<dbReference type="Proteomes" id="UP000509549">
    <property type="component" value="Chromosome"/>
</dbReference>
<evidence type="ECO:0000256" key="3">
    <source>
        <dbReference type="ARBA" id="ARBA00022884"/>
    </source>
</evidence>
<dbReference type="CDD" id="cd00432">
    <property type="entry name" value="Ribosomal_L18_L5e"/>
    <property type="match status" value="1"/>
</dbReference>
<keyword evidence="2 7" id="KW-0699">rRNA-binding</keyword>
<evidence type="ECO:0000256" key="6">
    <source>
        <dbReference type="ARBA" id="ARBA00035197"/>
    </source>
</evidence>
<accession>A0A6J5JWM3</accession>
<evidence type="ECO:0000256" key="4">
    <source>
        <dbReference type="ARBA" id="ARBA00022980"/>
    </source>
</evidence>
<evidence type="ECO:0000256" key="2">
    <source>
        <dbReference type="ARBA" id="ARBA00022730"/>
    </source>
</evidence>
<dbReference type="EMBL" id="LR794158">
    <property type="protein sequence ID" value="CAB3976345.1"/>
    <property type="molecule type" value="Genomic_DNA"/>
</dbReference>
<keyword evidence="5 7" id="KW-0687">Ribonucleoprotein</keyword>
<evidence type="ECO:0000256" key="1">
    <source>
        <dbReference type="ARBA" id="ARBA00007116"/>
    </source>
</evidence>
<dbReference type="PANTHER" id="PTHR12899:SF3">
    <property type="entry name" value="LARGE RIBOSOMAL SUBUNIT PROTEIN UL18M"/>
    <property type="match status" value="1"/>
</dbReference>
<gene>
    <name evidence="7 8" type="primary">rplR</name>
    <name evidence="8" type="ORF">ESZ_00128</name>
</gene>
<dbReference type="Gene3D" id="3.30.420.100">
    <property type="match status" value="1"/>
</dbReference>
<protein>
    <recommendedName>
        <fullName evidence="6 7">Large ribosomal subunit protein uL18</fullName>
    </recommendedName>
</protein>
<keyword evidence="3 7" id="KW-0694">RNA-binding</keyword>
<dbReference type="Pfam" id="PF00861">
    <property type="entry name" value="Ribosomal_L18p"/>
    <property type="match status" value="1"/>
</dbReference>
<dbReference type="AlphaFoldDB" id="A0A6J5JWM3"/>
<name>A0A6J5JWM3_9GAMM</name>
<comment type="subunit">
    <text evidence="7">Part of the 50S ribosomal subunit; part of the 5S rRNA/L5/L18/L25 subcomplex. Contacts the 5S and 23S rRNAs.</text>
</comment>
<dbReference type="PANTHER" id="PTHR12899">
    <property type="entry name" value="39S RIBOSOMAL PROTEIN L18, MITOCHONDRIAL"/>
    <property type="match status" value="1"/>
</dbReference>
<reference evidence="8 9" key="1">
    <citation type="submission" date="2020-04" db="EMBL/GenBank/DDBJ databases">
        <authorList>
            <person name="Graf S J."/>
        </authorList>
    </citation>
    <scope>NUCLEOTIDE SEQUENCE [LARGE SCALE GENOMIC DNA]</scope>
    <source>
        <strain evidence="8">1</strain>
    </source>
</reference>
<dbReference type="GO" id="GO:0022625">
    <property type="term" value="C:cytosolic large ribosomal subunit"/>
    <property type="evidence" value="ECO:0007669"/>
    <property type="project" value="TreeGrafter"/>
</dbReference>
<dbReference type="RefSeq" id="WP_176604875.1">
    <property type="nucleotide sequence ID" value="NZ_LR794158.1"/>
</dbReference>
<organism evidence="8 9">
    <name type="scientific">Candidatus Azoamicus ciliaticola</name>
    <dbReference type="NCBI Taxonomy" id="2652803"/>
    <lineage>
        <taxon>Bacteria</taxon>
        <taxon>Pseudomonadati</taxon>
        <taxon>Pseudomonadota</taxon>
        <taxon>Gammaproteobacteria</taxon>
        <taxon>Candidatus Azoamicaceae</taxon>
        <taxon>Candidatus Azoamicus</taxon>
    </lineage>
</organism>
<keyword evidence="9" id="KW-1185">Reference proteome</keyword>
<evidence type="ECO:0000313" key="9">
    <source>
        <dbReference type="Proteomes" id="UP000509549"/>
    </source>
</evidence>
<evidence type="ECO:0000256" key="5">
    <source>
        <dbReference type="ARBA" id="ARBA00023274"/>
    </source>
</evidence>
<dbReference type="HAMAP" id="MF_01337_B">
    <property type="entry name" value="Ribosomal_uL18_B"/>
    <property type="match status" value="1"/>
</dbReference>
<sequence>MYIVSACDRRKTKIRKKILNQNKLRLTVYKSNKHIYAQLFLSNGSEVLASMSSLDKKFKEASSNNKLSKMDEAYLVGNLLSDVLKSKNILNVVFDRSGFKFHGRIKAVADSIKNNGIKC</sequence>
<proteinExistence type="inferred from homology"/>
<comment type="function">
    <text evidence="7">This is one of the proteins that bind and probably mediate the attachment of the 5S RNA into the large ribosomal subunit, where it forms part of the central protuberance.</text>
</comment>
<dbReference type="GO" id="GO:0003735">
    <property type="term" value="F:structural constituent of ribosome"/>
    <property type="evidence" value="ECO:0007669"/>
    <property type="project" value="InterPro"/>
</dbReference>
<dbReference type="InterPro" id="IPR005484">
    <property type="entry name" value="Ribosomal_uL18_bac/plant/anim"/>
</dbReference>
<evidence type="ECO:0000313" key="8">
    <source>
        <dbReference type="EMBL" id="CAB3976345.1"/>
    </source>
</evidence>
<keyword evidence="4 7" id="KW-0689">Ribosomal protein</keyword>
<dbReference type="KEGG" id="acil:ESZ_00128"/>
<comment type="similarity">
    <text evidence="1 7">Belongs to the universal ribosomal protein uL18 family.</text>
</comment>
<dbReference type="InterPro" id="IPR004389">
    <property type="entry name" value="Ribosomal_uL18_bac-type"/>
</dbReference>
<dbReference type="GO" id="GO:0006412">
    <property type="term" value="P:translation"/>
    <property type="evidence" value="ECO:0007669"/>
    <property type="project" value="UniProtKB-UniRule"/>
</dbReference>
<evidence type="ECO:0000256" key="7">
    <source>
        <dbReference type="HAMAP-Rule" id="MF_01337"/>
    </source>
</evidence>
<dbReference type="SUPFAM" id="SSF53137">
    <property type="entry name" value="Translational machinery components"/>
    <property type="match status" value="1"/>
</dbReference>
<dbReference type="GO" id="GO:0008097">
    <property type="term" value="F:5S rRNA binding"/>
    <property type="evidence" value="ECO:0007669"/>
    <property type="project" value="TreeGrafter"/>
</dbReference>
<dbReference type="NCBIfam" id="TIGR00060">
    <property type="entry name" value="L18_bact"/>
    <property type="match status" value="1"/>
</dbReference>